<keyword evidence="1" id="KW-0812">Transmembrane</keyword>
<keyword evidence="3" id="KW-1185">Reference proteome</keyword>
<keyword evidence="1" id="KW-0472">Membrane</keyword>
<accession>A0AAV6NM56</accession>
<evidence type="ECO:0000313" key="2">
    <source>
        <dbReference type="EMBL" id="KAG6599991.1"/>
    </source>
</evidence>
<name>A0AAV6NM56_9ROSI</name>
<keyword evidence="1" id="KW-1133">Transmembrane helix</keyword>
<evidence type="ECO:0000256" key="1">
    <source>
        <dbReference type="SAM" id="Phobius"/>
    </source>
</evidence>
<organism evidence="2 3">
    <name type="scientific">Cucurbita argyrosperma subsp. sororia</name>
    <dbReference type="NCBI Taxonomy" id="37648"/>
    <lineage>
        <taxon>Eukaryota</taxon>
        <taxon>Viridiplantae</taxon>
        <taxon>Streptophyta</taxon>
        <taxon>Embryophyta</taxon>
        <taxon>Tracheophyta</taxon>
        <taxon>Spermatophyta</taxon>
        <taxon>Magnoliopsida</taxon>
        <taxon>eudicotyledons</taxon>
        <taxon>Gunneridae</taxon>
        <taxon>Pentapetalae</taxon>
        <taxon>rosids</taxon>
        <taxon>fabids</taxon>
        <taxon>Cucurbitales</taxon>
        <taxon>Cucurbitaceae</taxon>
        <taxon>Cucurbiteae</taxon>
        <taxon>Cucurbita</taxon>
    </lineage>
</organism>
<dbReference type="AlphaFoldDB" id="A0AAV6NM56"/>
<evidence type="ECO:0000313" key="3">
    <source>
        <dbReference type="Proteomes" id="UP000685013"/>
    </source>
</evidence>
<protein>
    <submittedName>
        <fullName evidence="2">Uncharacterized protein</fullName>
    </submittedName>
</protein>
<gene>
    <name evidence="2" type="ORF">SDJN03_05224</name>
</gene>
<sequence>MAPSWFNLARTKEFYDSKPNTCYLTVATIYEPLPCPYLQRAESNMVIILTCFAVGYGYIMLFQKSKGRESLWSRCSSLLSEPNLVNLGFNIS</sequence>
<reference evidence="2 3" key="1">
    <citation type="journal article" date="2021" name="Hortic Res">
        <title>The domestication of Cucurbita argyrosperma as revealed by the genome of its wild relative.</title>
        <authorList>
            <person name="Barrera-Redondo J."/>
            <person name="Sanchez-de la Vega G."/>
            <person name="Aguirre-Liguori J.A."/>
            <person name="Castellanos-Morales G."/>
            <person name="Gutierrez-Guerrero Y.T."/>
            <person name="Aguirre-Dugua X."/>
            <person name="Aguirre-Planter E."/>
            <person name="Tenaillon M.I."/>
            <person name="Lira-Saade R."/>
            <person name="Eguiarte L.E."/>
        </authorList>
    </citation>
    <scope>NUCLEOTIDE SEQUENCE [LARGE SCALE GENOMIC DNA]</scope>
    <source>
        <strain evidence="2">JBR-2021</strain>
    </source>
</reference>
<proteinExistence type="predicted"/>
<feature type="non-terminal residue" evidence="2">
    <location>
        <position position="1"/>
    </location>
</feature>
<dbReference type="EMBL" id="JAGKQH010000004">
    <property type="protein sequence ID" value="KAG6599991.1"/>
    <property type="molecule type" value="Genomic_DNA"/>
</dbReference>
<dbReference type="Proteomes" id="UP000685013">
    <property type="component" value="Chromosome 4"/>
</dbReference>
<feature type="transmembrane region" description="Helical" evidence="1">
    <location>
        <begin position="43"/>
        <end position="62"/>
    </location>
</feature>
<comment type="caution">
    <text evidence="2">The sequence shown here is derived from an EMBL/GenBank/DDBJ whole genome shotgun (WGS) entry which is preliminary data.</text>
</comment>